<keyword evidence="1" id="KW-0472">Membrane</keyword>
<name>A0A0G0Z709_9BACT</name>
<protein>
    <recommendedName>
        <fullName evidence="4">Glycoside hydrolase family 42 N-terminal domain-containing protein</fullName>
    </recommendedName>
</protein>
<accession>A0A0G0Z709</accession>
<sequence length="357" mass="42109">MIKTGAIIILSLIVLFFVLFGAMYFDGFYFNRRDFSGGKEPIWGASFRPAYAVYLGLDPKETALAIFDDLKVTHIRLIIPWEDIEKTENDFDFSFFDWFIDESSKRGIKIIPNIGERVAGWPEFHIPDWAIKLSEEKRHERLLLMEEKVIRRYNDKSALSEKIWQVENEPLFPWKKIAQIEKEFGISLRVDPEFLRKEIELVKKVSGGSTIITDSGELSDWKEASKISDYFGTTLYRFFWQRILGDWGVRLYYGYIPPATFVSSAFYNAKTKKLHLDINKVFVMELQVEPWIRYSGILSVTPQKQFEIFGLKQFRDSIEYAKKTGFPRIYLWGAEWLYYQKVHGNSQLWNEAKKLWQ</sequence>
<evidence type="ECO:0008006" key="4">
    <source>
        <dbReference type="Google" id="ProtNLM"/>
    </source>
</evidence>
<comment type="caution">
    <text evidence="2">The sequence shown here is derived from an EMBL/GenBank/DDBJ whole genome shotgun (WGS) entry which is preliminary data.</text>
</comment>
<dbReference type="InterPro" id="IPR017853">
    <property type="entry name" value="GH"/>
</dbReference>
<proteinExistence type="predicted"/>
<dbReference type="Gene3D" id="3.20.20.80">
    <property type="entry name" value="Glycosidases"/>
    <property type="match status" value="1"/>
</dbReference>
<dbReference type="SUPFAM" id="SSF51445">
    <property type="entry name" value="(Trans)glycosidases"/>
    <property type="match status" value="1"/>
</dbReference>
<reference evidence="2 3" key="1">
    <citation type="journal article" date="2015" name="Nature">
        <title>rRNA introns, odd ribosomes, and small enigmatic genomes across a large radiation of phyla.</title>
        <authorList>
            <person name="Brown C.T."/>
            <person name="Hug L.A."/>
            <person name="Thomas B.C."/>
            <person name="Sharon I."/>
            <person name="Castelle C.J."/>
            <person name="Singh A."/>
            <person name="Wilkins M.J."/>
            <person name="Williams K.H."/>
            <person name="Banfield J.F."/>
        </authorList>
    </citation>
    <scope>NUCLEOTIDE SEQUENCE [LARGE SCALE GENOMIC DNA]</scope>
</reference>
<dbReference type="Proteomes" id="UP000033986">
    <property type="component" value="Unassembled WGS sequence"/>
</dbReference>
<evidence type="ECO:0000256" key="1">
    <source>
        <dbReference type="SAM" id="Phobius"/>
    </source>
</evidence>
<keyword evidence="1" id="KW-0812">Transmembrane</keyword>
<feature type="transmembrane region" description="Helical" evidence="1">
    <location>
        <begin position="6"/>
        <end position="25"/>
    </location>
</feature>
<keyword evidence="1" id="KW-1133">Transmembrane helix</keyword>
<evidence type="ECO:0000313" key="3">
    <source>
        <dbReference type="Proteomes" id="UP000033986"/>
    </source>
</evidence>
<organism evidence="2 3">
    <name type="scientific">Candidatus Azambacteria bacterium GW2011_GWB1_42_17</name>
    <dbReference type="NCBI Taxonomy" id="1618615"/>
    <lineage>
        <taxon>Bacteria</taxon>
        <taxon>Candidatus Azamiibacteriota</taxon>
    </lineage>
</organism>
<dbReference type="AlphaFoldDB" id="A0A0G0Z709"/>
<dbReference type="EMBL" id="LCDB01000008">
    <property type="protein sequence ID" value="KKS44475.1"/>
    <property type="molecule type" value="Genomic_DNA"/>
</dbReference>
<gene>
    <name evidence="2" type="ORF">UV07_C0008G0024</name>
</gene>
<evidence type="ECO:0000313" key="2">
    <source>
        <dbReference type="EMBL" id="KKS44475.1"/>
    </source>
</evidence>